<dbReference type="Proteomes" id="UP000295703">
    <property type="component" value="Unassembled WGS sequence"/>
</dbReference>
<proteinExistence type="predicted"/>
<evidence type="ECO:0000313" key="1">
    <source>
        <dbReference type="EMBL" id="TDZ48460.1"/>
    </source>
</evidence>
<comment type="caution">
    <text evidence="1">The sequence shown here is derived from an EMBL/GenBank/DDBJ whole genome shotgun (WGS) entry which is preliminary data.</text>
</comment>
<dbReference type="EMBL" id="RYZW01000095">
    <property type="protein sequence ID" value="TDZ48460.1"/>
    <property type="molecule type" value="Genomic_DNA"/>
</dbReference>
<reference evidence="1 2" key="1">
    <citation type="submission" date="2018-12" db="EMBL/GenBank/DDBJ databases">
        <title>Genome sequence and assembly of Colletotrichum trifolii.</title>
        <authorList>
            <person name="Gan P."/>
            <person name="Shirasu K."/>
        </authorList>
    </citation>
    <scope>NUCLEOTIDE SEQUENCE [LARGE SCALE GENOMIC DNA]</scope>
    <source>
        <strain evidence="1 2">543-2</strain>
    </source>
</reference>
<name>A0A4R8R0D8_COLTR</name>
<organism evidence="1 2">
    <name type="scientific">Colletotrichum trifolii</name>
    <dbReference type="NCBI Taxonomy" id="5466"/>
    <lineage>
        <taxon>Eukaryota</taxon>
        <taxon>Fungi</taxon>
        <taxon>Dikarya</taxon>
        <taxon>Ascomycota</taxon>
        <taxon>Pezizomycotina</taxon>
        <taxon>Sordariomycetes</taxon>
        <taxon>Hypocreomycetidae</taxon>
        <taxon>Glomerellales</taxon>
        <taxon>Glomerellaceae</taxon>
        <taxon>Colletotrichum</taxon>
        <taxon>Colletotrichum orbiculare species complex</taxon>
    </lineage>
</organism>
<sequence length="128" mass="13660">MNTVALYAAIEAVGALEMLGLAILFGGLDFGNNGGGGGGNGDCYYTVTYWCIYNMGWDEVCDNQRWAIDKVLGGHTVFETSADRPGGRNGGGKHFLNAHVSDSQFVNMGGNPIDRRSCNIIYDDSGPE</sequence>
<evidence type="ECO:0000313" key="2">
    <source>
        <dbReference type="Proteomes" id="UP000295703"/>
    </source>
</evidence>
<dbReference type="AlphaFoldDB" id="A0A4R8R0D8"/>
<protein>
    <submittedName>
        <fullName evidence="1">Uncharacterized protein</fullName>
    </submittedName>
</protein>
<keyword evidence="2" id="KW-1185">Reference proteome</keyword>
<gene>
    <name evidence="1" type="ORF">CTRI78_v008155</name>
</gene>
<dbReference type="STRING" id="5466.A0A4R8R0D8"/>
<accession>A0A4R8R0D8</accession>